<reference evidence="1 2" key="1">
    <citation type="submission" date="2014-07" db="EMBL/GenBank/DDBJ databases">
        <title>Genome of Chryseobacterium luteum DSM 18605.</title>
        <authorList>
            <person name="Stropko S.J."/>
            <person name="Pipes S.E."/>
            <person name="Newman J.D."/>
        </authorList>
    </citation>
    <scope>NUCLEOTIDE SEQUENCE [LARGE SCALE GENOMIC DNA]</scope>
    <source>
        <strain evidence="1 2">DSM 18605</strain>
    </source>
</reference>
<accession>A0A085ZC69</accession>
<dbReference type="STRING" id="421531.IX38_16205"/>
<keyword evidence="2" id="KW-1185">Reference proteome</keyword>
<dbReference type="OrthoDB" id="1264045at2"/>
<gene>
    <name evidence="1" type="ORF">IX38_16205</name>
</gene>
<sequence>MFNGIATGQNIFKSALIGFSGINYSFNLSSTDGINAGYKHYMMSNDYTEDKFGISGGSKDALSTVLNLLGINPSAPASMYSFSAMASVLVPKDAWIAVANKDTMDEWAKGYVKFNINKNDFLEYSNGFQKDVARGITNPVTGKMILAPALLNGKRTNFGLGSVMIHEVKHYTNWKNGILQGNDPLVNALNEISSYQFTAEWTGSMDSGIFEYLMTISLYYLNTLKYK</sequence>
<evidence type="ECO:0000313" key="1">
    <source>
        <dbReference type="EMBL" id="KFF02033.1"/>
    </source>
</evidence>
<dbReference type="Proteomes" id="UP000028703">
    <property type="component" value="Unassembled WGS sequence"/>
</dbReference>
<comment type="caution">
    <text evidence="1">The sequence shown here is derived from an EMBL/GenBank/DDBJ whole genome shotgun (WGS) entry which is preliminary data.</text>
</comment>
<dbReference type="RefSeq" id="WP_034706431.1">
    <property type="nucleotide sequence ID" value="NZ_JPRO01000014.1"/>
</dbReference>
<evidence type="ECO:0000313" key="2">
    <source>
        <dbReference type="Proteomes" id="UP000028703"/>
    </source>
</evidence>
<organism evidence="1 2">
    <name type="scientific">Chryseobacterium luteum</name>
    <dbReference type="NCBI Taxonomy" id="421531"/>
    <lineage>
        <taxon>Bacteria</taxon>
        <taxon>Pseudomonadati</taxon>
        <taxon>Bacteroidota</taxon>
        <taxon>Flavobacteriia</taxon>
        <taxon>Flavobacteriales</taxon>
        <taxon>Weeksellaceae</taxon>
        <taxon>Chryseobacterium group</taxon>
        <taxon>Chryseobacterium</taxon>
    </lineage>
</organism>
<protein>
    <submittedName>
        <fullName evidence="1">Uncharacterized protein</fullName>
    </submittedName>
</protein>
<name>A0A085ZC69_9FLAO</name>
<dbReference type="EMBL" id="JPRO01000014">
    <property type="protein sequence ID" value="KFF02033.1"/>
    <property type="molecule type" value="Genomic_DNA"/>
</dbReference>
<dbReference type="AlphaFoldDB" id="A0A085ZC69"/>
<proteinExistence type="predicted"/>